<dbReference type="InterPro" id="IPR046458">
    <property type="entry name" value="PMI_typeI_hel"/>
</dbReference>
<dbReference type="Pfam" id="PF01238">
    <property type="entry name" value="PMI_typeI_C"/>
    <property type="match status" value="1"/>
</dbReference>
<reference evidence="13 14" key="1">
    <citation type="journal article" date="2023" name="Commun. Biol.">
        <title>Genome analysis of Parmales, the sister group of diatoms, reveals the evolutionary specialization of diatoms from phago-mixotrophs to photoautotrophs.</title>
        <authorList>
            <person name="Ban H."/>
            <person name="Sato S."/>
            <person name="Yoshikawa S."/>
            <person name="Yamada K."/>
            <person name="Nakamura Y."/>
            <person name="Ichinomiya M."/>
            <person name="Sato N."/>
            <person name="Blanc-Mathieu R."/>
            <person name="Endo H."/>
            <person name="Kuwata A."/>
            <person name="Ogata H."/>
        </authorList>
    </citation>
    <scope>NUCLEOTIDE SEQUENCE [LARGE SCALE GENOMIC DNA]</scope>
</reference>
<dbReference type="EMBL" id="BRYB01000178">
    <property type="protein sequence ID" value="GMI24651.1"/>
    <property type="molecule type" value="Genomic_DNA"/>
</dbReference>
<dbReference type="Gene3D" id="2.60.120.10">
    <property type="entry name" value="Jelly Rolls"/>
    <property type="match status" value="2"/>
</dbReference>
<sequence>MSRLHPISGCVQHYAWGRPGSSSPLVRRVWEAQSGSPDADGDARNYAEIWLGTHGSGPSVLGAAGGGGRTLLSLIEASPALHLGSAPQPNQAAPNLPFLLKLLSIHKVLSIQSHPDLKLAKELHERNPAVYKDGCHKPEMAIALTEFTAMCGFRPLGAIVAHLELYPELASFVDAAAVEDLKWAYERTKGLVGFDQSTNKALKGLFSSFMSSFDASGREPLAAMISRLAAIPEPERTPLDSLLLSFAAQFPGDCGVFSPLLLQVHELSPGQSLFVPANTPHAYVSGEIVECMARSDNVIRCGLTPKFKDVEVLCDSLTYEVAGAGAGGEGEETGEGRLYRPPVADFEVRVAEVEEGGSRTFAAVDSAAVLLVLEGGCEVEAGGEREELGFGQALFISANTRVEIKGGCKVVRALRNLGEL</sequence>
<dbReference type="PANTHER" id="PTHR10309:SF0">
    <property type="entry name" value="MANNOSE-6-PHOSPHATE ISOMERASE"/>
    <property type="match status" value="1"/>
</dbReference>
<feature type="domain" description="Phosphomannose isomerase type I C-terminal" evidence="10">
    <location>
        <begin position="338"/>
        <end position="383"/>
    </location>
</feature>
<evidence type="ECO:0000256" key="5">
    <source>
        <dbReference type="ARBA" id="ARBA00011956"/>
    </source>
</evidence>
<keyword evidence="8" id="KW-0413">Isomerase</keyword>
<dbReference type="InterPro" id="IPR014710">
    <property type="entry name" value="RmlC-like_jellyroll"/>
</dbReference>
<evidence type="ECO:0000256" key="1">
    <source>
        <dbReference type="ARBA" id="ARBA00000757"/>
    </source>
</evidence>
<evidence type="ECO:0000256" key="3">
    <source>
        <dbReference type="ARBA" id="ARBA00004666"/>
    </source>
</evidence>
<proteinExistence type="inferred from homology"/>
<evidence type="ECO:0000313" key="13">
    <source>
        <dbReference type="EMBL" id="GMI24651.1"/>
    </source>
</evidence>
<dbReference type="CDD" id="cd07011">
    <property type="entry name" value="cupin_PMI_type_I_N"/>
    <property type="match status" value="1"/>
</dbReference>
<dbReference type="InterPro" id="IPR001250">
    <property type="entry name" value="Man6P_Isoase-1"/>
</dbReference>
<evidence type="ECO:0000256" key="2">
    <source>
        <dbReference type="ARBA" id="ARBA00001947"/>
    </source>
</evidence>
<organism evidence="13 14">
    <name type="scientific">Tetraparma gracilis</name>
    <dbReference type="NCBI Taxonomy" id="2962635"/>
    <lineage>
        <taxon>Eukaryota</taxon>
        <taxon>Sar</taxon>
        <taxon>Stramenopiles</taxon>
        <taxon>Ochrophyta</taxon>
        <taxon>Bolidophyceae</taxon>
        <taxon>Parmales</taxon>
        <taxon>Triparmaceae</taxon>
        <taxon>Tetraparma</taxon>
    </lineage>
</organism>
<keyword evidence="6" id="KW-0479">Metal-binding</keyword>
<comment type="cofactor">
    <cofactor evidence="2">
        <name>Zn(2+)</name>
        <dbReference type="ChEBI" id="CHEBI:29105"/>
    </cofactor>
</comment>
<evidence type="ECO:0000259" key="11">
    <source>
        <dbReference type="Pfam" id="PF20511"/>
    </source>
</evidence>
<dbReference type="NCBIfam" id="TIGR00218">
    <property type="entry name" value="manA"/>
    <property type="match status" value="1"/>
</dbReference>
<evidence type="ECO:0000256" key="6">
    <source>
        <dbReference type="ARBA" id="ARBA00022723"/>
    </source>
</evidence>
<comment type="pathway">
    <text evidence="3">Nucleotide-sugar biosynthesis; GDP-alpha-D-mannose biosynthesis; alpha-D-mannose 1-phosphate from D-fructose 6-phosphate: step 1/2.</text>
</comment>
<dbReference type="InterPro" id="IPR046457">
    <property type="entry name" value="PMI_typeI_cat"/>
</dbReference>
<accession>A0ABQ6ME63</accession>
<name>A0ABQ6ME63_9STRA</name>
<dbReference type="Pfam" id="PF20511">
    <property type="entry name" value="PMI_typeI_cat"/>
    <property type="match status" value="1"/>
</dbReference>
<evidence type="ECO:0000256" key="4">
    <source>
        <dbReference type="ARBA" id="ARBA00010772"/>
    </source>
</evidence>
<feature type="domain" description="Phosphomannose isomerase type I helical insertion" evidence="12">
    <location>
        <begin position="195"/>
        <end position="262"/>
    </location>
</feature>
<dbReference type="PRINTS" id="PR00714">
    <property type="entry name" value="MAN6PISMRASE"/>
</dbReference>
<dbReference type="InterPro" id="IPR011051">
    <property type="entry name" value="RmlC_Cupin_sf"/>
</dbReference>
<dbReference type="SUPFAM" id="SSF51182">
    <property type="entry name" value="RmlC-like cupins"/>
    <property type="match status" value="1"/>
</dbReference>
<dbReference type="InterPro" id="IPR016305">
    <property type="entry name" value="Mannose-6-P_Isomerase"/>
</dbReference>
<dbReference type="PIRSF" id="PIRSF001480">
    <property type="entry name" value="Mannose-6-phosphate_isomerase"/>
    <property type="match status" value="1"/>
</dbReference>
<feature type="domain" description="Phosphomannose isomerase type I catalytic" evidence="11">
    <location>
        <begin position="7"/>
        <end position="156"/>
    </location>
</feature>
<evidence type="ECO:0000256" key="9">
    <source>
        <dbReference type="RuleBase" id="RU004189"/>
    </source>
</evidence>
<comment type="similarity">
    <text evidence="4 9">Belongs to the mannose-6-phosphate isomerase type 1 family.</text>
</comment>
<evidence type="ECO:0000256" key="7">
    <source>
        <dbReference type="ARBA" id="ARBA00022833"/>
    </source>
</evidence>
<dbReference type="PANTHER" id="PTHR10309">
    <property type="entry name" value="MANNOSE-6-PHOSPHATE ISOMERASE"/>
    <property type="match status" value="1"/>
</dbReference>
<dbReference type="Proteomes" id="UP001165060">
    <property type="component" value="Unassembled WGS sequence"/>
</dbReference>
<protein>
    <recommendedName>
        <fullName evidence="5">mannose-6-phosphate isomerase</fullName>
        <ecNumber evidence="5">5.3.1.8</ecNumber>
    </recommendedName>
</protein>
<evidence type="ECO:0000259" key="12">
    <source>
        <dbReference type="Pfam" id="PF20512"/>
    </source>
</evidence>
<comment type="catalytic activity">
    <reaction evidence="1">
        <text>D-mannose 6-phosphate = D-fructose 6-phosphate</text>
        <dbReference type="Rhea" id="RHEA:12356"/>
        <dbReference type="ChEBI" id="CHEBI:58735"/>
        <dbReference type="ChEBI" id="CHEBI:61527"/>
        <dbReference type="EC" id="5.3.1.8"/>
    </reaction>
</comment>
<keyword evidence="14" id="KW-1185">Reference proteome</keyword>
<dbReference type="EC" id="5.3.1.8" evidence="5"/>
<dbReference type="Gene3D" id="1.10.441.10">
    <property type="entry name" value="Phosphomannose Isomerase, domain 2"/>
    <property type="match status" value="1"/>
</dbReference>
<evidence type="ECO:0000256" key="8">
    <source>
        <dbReference type="ARBA" id="ARBA00023235"/>
    </source>
</evidence>
<dbReference type="InterPro" id="IPR046456">
    <property type="entry name" value="PMI_typeI_C"/>
</dbReference>
<gene>
    <name evidence="13" type="ORF">TeGR_g14873</name>
</gene>
<evidence type="ECO:0000313" key="14">
    <source>
        <dbReference type="Proteomes" id="UP001165060"/>
    </source>
</evidence>
<comment type="caution">
    <text evidence="13">The sequence shown here is derived from an EMBL/GenBank/DDBJ whole genome shotgun (WGS) entry which is preliminary data.</text>
</comment>
<keyword evidence="7" id="KW-0862">Zinc</keyword>
<dbReference type="Pfam" id="PF20512">
    <property type="entry name" value="PMI_typeI_hel"/>
    <property type="match status" value="1"/>
</dbReference>
<evidence type="ECO:0000259" key="10">
    <source>
        <dbReference type="Pfam" id="PF01238"/>
    </source>
</evidence>